<dbReference type="EMBL" id="PKMF04000681">
    <property type="protein sequence ID" value="KAK7822073.1"/>
    <property type="molecule type" value="Genomic_DNA"/>
</dbReference>
<feature type="transmembrane region" description="Helical" evidence="1">
    <location>
        <begin position="57"/>
        <end position="76"/>
    </location>
</feature>
<dbReference type="PANTHER" id="PTHR37202:SF1">
    <property type="entry name" value="ANKYRIN REPEAT PROTEIN"/>
    <property type="match status" value="1"/>
</dbReference>
<keyword evidence="3" id="KW-1185">Reference proteome</keyword>
<dbReference type="PANTHER" id="PTHR37202">
    <property type="entry name" value="ANKYRIN REPEAT PROTEIN"/>
    <property type="match status" value="1"/>
</dbReference>
<gene>
    <name evidence="2" type="ORF">CFP56_037047</name>
</gene>
<keyword evidence="1" id="KW-1133">Transmembrane helix</keyword>
<evidence type="ECO:0000313" key="3">
    <source>
        <dbReference type="Proteomes" id="UP000237347"/>
    </source>
</evidence>
<sequence>MAGREVREYTNLTDPKDKKWGKGKEKIDDEDTTFQRMVAKVSVWPHFLFLFLSEQFAFLYTIIILDFIIVDLFHLYKLNYMILLHNKNI</sequence>
<protein>
    <submittedName>
        <fullName evidence="2">Uncharacterized protein</fullName>
    </submittedName>
</protein>
<name>A0AAW0J685_QUESU</name>
<keyword evidence="1" id="KW-0812">Transmembrane</keyword>
<evidence type="ECO:0000256" key="1">
    <source>
        <dbReference type="SAM" id="Phobius"/>
    </source>
</evidence>
<dbReference type="AlphaFoldDB" id="A0AAW0J685"/>
<accession>A0AAW0J685</accession>
<evidence type="ECO:0000313" key="2">
    <source>
        <dbReference type="EMBL" id="KAK7822073.1"/>
    </source>
</evidence>
<organism evidence="2 3">
    <name type="scientific">Quercus suber</name>
    <name type="common">Cork oak</name>
    <dbReference type="NCBI Taxonomy" id="58331"/>
    <lineage>
        <taxon>Eukaryota</taxon>
        <taxon>Viridiplantae</taxon>
        <taxon>Streptophyta</taxon>
        <taxon>Embryophyta</taxon>
        <taxon>Tracheophyta</taxon>
        <taxon>Spermatophyta</taxon>
        <taxon>Magnoliopsida</taxon>
        <taxon>eudicotyledons</taxon>
        <taxon>Gunneridae</taxon>
        <taxon>Pentapetalae</taxon>
        <taxon>rosids</taxon>
        <taxon>fabids</taxon>
        <taxon>Fagales</taxon>
        <taxon>Fagaceae</taxon>
        <taxon>Quercus</taxon>
    </lineage>
</organism>
<reference evidence="2 3" key="1">
    <citation type="journal article" date="2018" name="Sci. Data">
        <title>The draft genome sequence of cork oak.</title>
        <authorList>
            <person name="Ramos A.M."/>
            <person name="Usie A."/>
            <person name="Barbosa P."/>
            <person name="Barros P.M."/>
            <person name="Capote T."/>
            <person name="Chaves I."/>
            <person name="Simoes F."/>
            <person name="Abreu I."/>
            <person name="Carrasquinho I."/>
            <person name="Faro C."/>
            <person name="Guimaraes J.B."/>
            <person name="Mendonca D."/>
            <person name="Nobrega F."/>
            <person name="Rodrigues L."/>
            <person name="Saibo N.J.M."/>
            <person name="Varela M.C."/>
            <person name="Egas C."/>
            <person name="Matos J."/>
            <person name="Miguel C.M."/>
            <person name="Oliveira M.M."/>
            <person name="Ricardo C.P."/>
            <person name="Goncalves S."/>
        </authorList>
    </citation>
    <scope>NUCLEOTIDE SEQUENCE [LARGE SCALE GENOMIC DNA]</scope>
    <source>
        <strain evidence="3">cv. HL8</strain>
    </source>
</reference>
<keyword evidence="1" id="KW-0472">Membrane</keyword>
<comment type="caution">
    <text evidence="2">The sequence shown here is derived from an EMBL/GenBank/DDBJ whole genome shotgun (WGS) entry which is preliminary data.</text>
</comment>
<proteinExistence type="predicted"/>
<dbReference type="Proteomes" id="UP000237347">
    <property type="component" value="Unassembled WGS sequence"/>
</dbReference>